<organism evidence="1 2">
    <name type="scientific">Flavobacterium johnsoniae</name>
    <name type="common">Cytophaga johnsonae</name>
    <dbReference type="NCBI Taxonomy" id="986"/>
    <lineage>
        <taxon>Bacteria</taxon>
        <taxon>Pseudomonadati</taxon>
        <taxon>Bacteroidota</taxon>
        <taxon>Flavobacteriia</taxon>
        <taxon>Flavobacteriales</taxon>
        <taxon>Flavobacteriaceae</taxon>
        <taxon>Flavobacterium</taxon>
    </lineage>
</organism>
<dbReference type="RefSeq" id="WP_073408401.1">
    <property type="nucleotide sequence ID" value="NZ_FQWH01000002.1"/>
</dbReference>
<dbReference type="Proteomes" id="UP000184112">
    <property type="component" value="Unassembled WGS sequence"/>
</dbReference>
<name>A0A1M5IHQ7_FLAJO</name>
<keyword evidence="1" id="KW-0430">Lectin</keyword>
<dbReference type="GO" id="GO:0005975">
    <property type="term" value="P:carbohydrate metabolic process"/>
    <property type="evidence" value="ECO:0007669"/>
    <property type="project" value="UniProtKB-ARBA"/>
</dbReference>
<accession>A0A1M5IHQ7</accession>
<dbReference type="GO" id="GO:0030246">
    <property type="term" value="F:carbohydrate binding"/>
    <property type="evidence" value="ECO:0007669"/>
    <property type="project" value="UniProtKB-KW"/>
</dbReference>
<dbReference type="AlphaFoldDB" id="A0A1M5IHQ7"/>
<dbReference type="EMBL" id="FQWH01000002">
    <property type="protein sequence ID" value="SHG27450.1"/>
    <property type="molecule type" value="Genomic_DNA"/>
</dbReference>
<reference evidence="1 2" key="1">
    <citation type="submission" date="2016-11" db="EMBL/GenBank/DDBJ databases">
        <authorList>
            <person name="Jaros S."/>
            <person name="Januszkiewicz K."/>
            <person name="Wedrychowicz H."/>
        </authorList>
    </citation>
    <scope>NUCLEOTIDE SEQUENCE [LARGE SCALE GENOMIC DNA]</scope>
    <source>
        <strain evidence="1 2">DSM 6792</strain>
    </source>
</reference>
<dbReference type="SUPFAM" id="SSF49899">
    <property type="entry name" value="Concanavalin A-like lectins/glucanases"/>
    <property type="match status" value="1"/>
</dbReference>
<dbReference type="Gene3D" id="2.60.120.200">
    <property type="match status" value="1"/>
</dbReference>
<evidence type="ECO:0000313" key="1">
    <source>
        <dbReference type="EMBL" id="SHG27450.1"/>
    </source>
</evidence>
<evidence type="ECO:0000313" key="2">
    <source>
        <dbReference type="Proteomes" id="UP000184112"/>
    </source>
</evidence>
<proteinExistence type="predicted"/>
<sequence length="251" mass="27444">MGLKKYIYGRTKVELRKNLVAYYKFDNNLFESTGMSPNGIGSSLVSYVSGKVSGSVYFPGNIEGASIYVDVSNNSNFSFSNGGGNDLPFSISLWVRVEILSGAANFLMTKRDASTNEEWQMAILPDTGLIFNKFSDGTNSANQAIISSNALPNDNVWHHVVYTDDGSKTISGMNFYVDSVLLSKTDSSSGSYLGMKQGNSFIRIGNASWNATYAAQHRGGIDELGIWKNRCLTQKEVSALFNSNSGRTYPF</sequence>
<protein>
    <submittedName>
        <fullName evidence="1">Concanavalin A-like lectin/glucanases superfamily protein</fullName>
    </submittedName>
</protein>
<dbReference type="InterPro" id="IPR013320">
    <property type="entry name" value="ConA-like_dom_sf"/>
</dbReference>
<dbReference type="Pfam" id="PF13385">
    <property type="entry name" value="Laminin_G_3"/>
    <property type="match status" value="1"/>
</dbReference>
<dbReference type="GO" id="GO:0004553">
    <property type="term" value="F:hydrolase activity, hydrolyzing O-glycosyl compounds"/>
    <property type="evidence" value="ECO:0007669"/>
    <property type="project" value="UniProtKB-ARBA"/>
</dbReference>
<gene>
    <name evidence="1" type="ORF">SAMN05444388_10293</name>
</gene>